<accession>A0A0E9PQS1</accession>
<organism evidence="1">
    <name type="scientific">Anguilla anguilla</name>
    <name type="common">European freshwater eel</name>
    <name type="synonym">Muraena anguilla</name>
    <dbReference type="NCBI Taxonomy" id="7936"/>
    <lineage>
        <taxon>Eukaryota</taxon>
        <taxon>Metazoa</taxon>
        <taxon>Chordata</taxon>
        <taxon>Craniata</taxon>
        <taxon>Vertebrata</taxon>
        <taxon>Euteleostomi</taxon>
        <taxon>Actinopterygii</taxon>
        <taxon>Neopterygii</taxon>
        <taxon>Teleostei</taxon>
        <taxon>Anguilliformes</taxon>
        <taxon>Anguillidae</taxon>
        <taxon>Anguilla</taxon>
    </lineage>
</organism>
<dbReference type="EMBL" id="GBXM01102162">
    <property type="protein sequence ID" value="JAH06415.1"/>
    <property type="molecule type" value="Transcribed_RNA"/>
</dbReference>
<dbReference type="AlphaFoldDB" id="A0A0E9PQS1"/>
<reference evidence="1" key="2">
    <citation type="journal article" date="2015" name="Fish Shellfish Immunol.">
        <title>Early steps in the European eel (Anguilla anguilla)-Vibrio vulnificus interaction in the gills: Role of the RtxA13 toxin.</title>
        <authorList>
            <person name="Callol A."/>
            <person name="Pajuelo D."/>
            <person name="Ebbesson L."/>
            <person name="Teles M."/>
            <person name="MacKenzie S."/>
            <person name="Amaro C."/>
        </authorList>
    </citation>
    <scope>NUCLEOTIDE SEQUENCE</scope>
</reference>
<protein>
    <submittedName>
        <fullName evidence="1">Uncharacterized protein</fullName>
    </submittedName>
</protein>
<reference evidence="1" key="1">
    <citation type="submission" date="2014-11" db="EMBL/GenBank/DDBJ databases">
        <authorList>
            <person name="Amaro Gonzalez C."/>
        </authorList>
    </citation>
    <scope>NUCLEOTIDE SEQUENCE</scope>
</reference>
<sequence length="25" mass="2994">MLHKYSFLSNISGLRVKWQPKKGKF</sequence>
<evidence type="ECO:0000313" key="1">
    <source>
        <dbReference type="EMBL" id="JAH06415.1"/>
    </source>
</evidence>
<proteinExistence type="predicted"/>
<name>A0A0E9PQS1_ANGAN</name>